<dbReference type="PRINTS" id="PR00039">
    <property type="entry name" value="HTHLYSR"/>
</dbReference>
<dbReference type="InterPro" id="IPR005119">
    <property type="entry name" value="LysR_subst-bd"/>
</dbReference>
<name>A0A101TAZ1_9ACTN</name>
<dbReference type="OrthoDB" id="79118at2"/>
<dbReference type="CDD" id="cd08414">
    <property type="entry name" value="PBP2_LTTR_aromatics_like"/>
    <property type="match status" value="1"/>
</dbReference>
<keyword evidence="7" id="KW-1185">Reference proteome</keyword>
<keyword evidence="4" id="KW-0804">Transcription</keyword>
<evidence type="ECO:0000256" key="1">
    <source>
        <dbReference type="ARBA" id="ARBA00009437"/>
    </source>
</evidence>
<dbReference type="AlphaFoldDB" id="A0A101TAZ1"/>
<dbReference type="InterPro" id="IPR036390">
    <property type="entry name" value="WH_DNA-bd_sf"/>
</dbReference>
<evidence type="ECO:0000259" key="5">
    <source>
        <dbReference type="PROSITE" id="PS50931"/>
    </source>
</evidence>
<keyword evidence="2" id="KW-0805">Transcription regulation</keyword>
<dbReference type="SUPFAM" id="SSF53850">
    <property type="entry name" value="Periplasmic binding protein-like II"/>
    <property type="match status" value="1"/>
</dbReference>
<dbReference type="InterPro" id="IPR036388">
    <property type="entry name" value="WH-like_DNA-bd_sf"/>
</dbReference>
<comment type="similarity">
    <text evidence="1">Belongs to the LysR transcriptional regulatory family.</text>
</comment>
<keyword evidence="3" id="KW-0238">DNA-binding</keyword>
<feature type="domain" description="HTH lysR-type" evidence="5">
    <location>
        <begin position="1"/>
        <end position="60"/>
    </location>
</feature>
<dbReference type="Gene3D" id="1.10.10.10">
    <property type="entry name" value="Winged helix-like DNA-binding domain superfamily/Winged helix DNA-binding domain"/>
    <property type="match status" value="1"/>
</dbReference>
<dbReference type="EMBL" id="LMWX01000008">
    <property type="protein sequence ID" value="KUN89032.1"/>
    <property type="molecule type" value="Genomic_DNA"/>
</dbReference>
<dbReference type="InterPro" id="IPR000847">
    <property type="entry name" value="LysR_HTH_N"/>
</dbReference>
<comment type="caution">
    <text evidence="6">The sequence shown here is derived from an EMBL/GenBank/DDBJ whole genome shotgun (WGS) entry which is preliminary data.</text>
</comment>
<dbReference type="STRING" id="285568.AQJ66_06110"/>
<dbReference type="SUPFAM" id="SSF46785">
    <property type="entry name" value="Winged helix' DNA-binding domain"/>
    <property type="match status" value="1"/>
</dbReference>
<organism evidence="6 7">
    <name type="scientific">Streptomyces bungoensis</name>
    <dbReference type="NCBI Taxonomy" id="285568"/>
    <lineage>
        <taxon>Bacteria</taxon>
        <taxon>Bacillati</taxon>
        <taxon>Actinomycetota</taxon>
        <taxon>Actinomycetes</taxon>
        <taxon>Kitasatosporales</taxon>
        <taxon>Streptomycetaceae</taxon>
        <taxon>Streptomyces</taxon>
    </lineage>
</organism>
<dbReference type="Pfam" id="PF00126">
    <property type="entry name" value="HTH_1"/>
    <property type="match status" value="1"/>
</dbReference>
<sequence>MDVHLRDLRYFVAVAEELHFTRAAERLYLSQPALSKQIRVLERQLGFPLFDRRSRQLELTPQGEALLGPARHLLADWQRALAGARGAGAAVSLTVGMQTAVGRDVQRDVIAGFRERGWRILLRLVTWDDPSAGLTDGTCDLAFVWLPLPGAGLATRTLVAERVWVALPPGHRLASRPEIDFDELADEPFVALPRSAGPLRDFWLATAARGGRQPRIGAEAASTDEVLEAVASHQGVVLIAEGNVGLYQRSDLVYRPVRGLPEAELAIAWRSDDRRPEIAELVAALTGHSRTQPHG</sequence>
<evidence type="ECO:0000256" key="2">
    <source>
        <dbReference type="ARBA" id="ARBA00023015"/>
    </source>
</evidence>
<protein>
    <submittedName>
        <fullName evidence="6">LysR family transcriptional regulator</fullName>
    </submittedName>
</protein>
<dbReference type="Pfam" id="PF03466">
    <property type="entry name" value="LysR_substrate"/>
    <property type="match status" value="1"/>
</dbReference>
<dbReference type="PANTHER" id="PTHR30346">
    <property type="entry name" value="TRANSCRIPTIONAL DUAL REGULATOR HCAR-RELATED"/>
    <property type="match status" value="1"/>
</dbReference>
<accession>A0A101TAZ1</accession>
<dbReference type="GO" id="GO:0032993">
    <property type="term" value="C:protein-DNA complex"/>
    <property type="evidence" value="ECO:0007669"/>
    <property type="project" value="TreeGrafter"/>
</dbReference>
<evidence type="ECO:0000313" key="7">
    <source>
        <dbReference type="Proteomes" id="UP000053024"/>
    </source>
</evidence>
<evidence type="ECO:0000313" key="6">
    <source>
        <dbReference type="EMBL" id="KUN89032.1"/>
    </source>
</evidence>
<dbReference type="PANTHER" id="PTHR30346:SF0">
    <property type="entry name" value="HCA OPERON TRANSCRIPTIONAL ACTIVATOR HCAR"/>
    <property type="match status" value="1"/>
</dbReference>
<evidence type="ECO:0000256" key="3">
    <source>
        <dbReference type="ARBA" id="ARBA00023125"/>
    </source>
</evidence>
<gene>
    <name evidence="6" type="ORF">AQJ66_06110</name>
</gene>
<dbReference type="PROSITE" id="PS50931">
    <property type="entry name" value="HTH_LYSR"/>
    <property type="match status" value="1"/>
</dbReference>
<dbReference type="FunFam" id="1.10.10.10:FF:000001">
    <property type="entry name" value="LysR family transcriptional regulator"/>
    <property type="match status" value="1"/>
</dbReference>
<dbReference type="GO" id="GO:0003677">
    <property type="term" value="F:DNA binding"/>
    <property type="evidence" value="ECO:0007669"/>
    <property type="project" value="UniProtKB-KW"/>
</dbReference>
<dbReference type="Proteomes" id="UP000053024">
    <property type="component" value="Unassembled WGS sequence"/>
</dbReference>
<dbReference type="GO" id="GO:0003700">
    <property type="term" value="F:DNA-binding transcription factor activity"/>
    <property type="evidence" value="ECO:0007669"/>
    <property type="project" value="InterPro"/>
</dbReference>
<dbReference type="RefSeq" id="WP_061917705.1">
    <property type="nucleotide sequence ID" value="NZ_JBEYBH010000010.1"/>
</dbReference>
<evidence type="ECO:0000256" key="4">
    <source>
        <dbReference type="ARBA" id="ARBA00023163"/>
    </source>
</evidence>
<proteinExistence type="inferred from homology"/>
<dbReference type="Gene3D" id="3.40.190.10">
    <property type="entry name" value="Periplasmic binding protein-like II"/>
    <property type="match status" value="2"/>
</dbReference>
<reference evidence="6 7" key="1">
    <citation type="submission" date="2015-10" db="EMBL/GenBank/DDBJ databases">
        <title>Draft genome sequence of Streptomyces bungoensis DSM 41781, type strain for the species Streptomyces bungoensis.</title>
        <authorList>
            <person name="Ruckert C."/>
            <person name="Winkler A."/>
            <person name="Kalinowski J."/>
            <person name="Kampfer P."/>
            <person name="Glaeser S."/>
        </authorList>
    </citation>
    <scope>NUCLEOTIDE SEQUENCE [LARGE SCALE GENOMIC DNA]</scope>
    <source>
        <strain evidence="6 7">DSM 41781</strain>
    </source>
</reference>